<reference evidence="6 7" key="1">
    <citation type="journal article" date="2014" name="ISME J.">
        <title>Adaptation of an abundant Roseobacter RCA organism to pelagic systems revealed by genomic and transcriptomic analyses.</title>
        <authorList>
            <person name="Voget S."/>
            <person name="Wemheuer B."/>
            <person name="Brinkhoff T."/>
            <person name="Vollmers J."/>
            <person name="Dietrich S."/>
            <person name="Giebel H.A."/>
            <person name="Beardsley C."/>
            <person name="Sardemann C."/>
            <person name="Bakenhus I."/>
            <person name="Billerbeck S."/>
            <person name="Daniel R."/>
            <person name="Simon M."/>
        </authorList>
    </citation>
    <scope>NUCLEOTIDE SEQUENCE [LARGE SCALE GENOMIC DNA]</scope>
    <source>
        <strain evidence="6 7">RCA23</strain>
    </source>
</reference>
<dbReference type="Gene3D" id="3.30.43.10">
    <property type="entry name" value="Uridine Diphospho-n-acetylenolpyruvylglucosamine Reductase, domain 2"/>
    <property type="match status" value="1"/>
</dbReference>
<accession>A0AAN0VHM2</accession>
<dbReference type="PROSITE" id="PS51387">
    <property type="entry name" value="FAD_PCMH"/>
    <property type="match status" value="1"/>
</dbReference>
<evidence type="ECO:0000259" key="5">
    <source>
        <dbReference type="PROSITE" id="PS51387"/>
    </source>
</evidence>
<feature type="domain" description="FAD-binding PCMH-type" evidence="5">
    <location>
        <begin position="33"/>
        <end position="211"/>
    </location>
</feature>
<evidence type="ECO:0000256" key="1">
    <source>
        <dbReference type="ARBA" id="ARBA00001974"/>
    </source>
</evidence>
<dbReference type="InterPro" id="IPR016169">
    <property type="entry name" value="FAD-bd_PCMH_sub2"/>
</dbReference>
<dbReference type="InterPro" id="IPR004113">
    <property type="entry name" value="FAD-bd_oxidored_4_C"/>
</dbReference>
<dbReference type="InterPro" id="IPR006094">
    <property type="entry name" value="Oxid_FAD_bind_N"/>
</dbReference>
<dbReference type="SUPFAM" id="SSF56176">
    <property type="entry name" value="FAD-binding/transporter-associated domain-like"/>
    <property type="match status" value="1"/>
</dbReference>
<dbReference type="SUPFAM" id="SSF55103">
    <property type="entry name" value="FAD-linked oxidases, C-terminal domain"/>
    <property type="match status" value="1"/>
</dbReference>
<protein>
    <submittedName>
        <fullName evidence="6">D-lactate dehydrogenase</fullName>
    </submittedName>
</protein>
<dbReference type="FunFam" id="1.10.45.10:FF:000001">
    <property type="entry name" value="D-lactate dehydrogenase mitochondrial"/>
    <property type="match status" value="1"/>
</dbReference>
<dbReference type="Proteomes" id="UP000028680">
    <property type="component" value="Chromosome"/>
</dbReference>
<name>A0AAN0VHM2_9RHOB</name>
<organism evidence="6 7">
    <name type="scientific">Planktomarina temperata RCA23</name>
    <dbReference type="NCBI Taxonomy" id="666509"/>
    <lineage>
        <taxon>Bacteria</taxon>
        <taxon>Pseudomonadati</taxon>
        <taxon>Pseudomonadota</taxon>
        <taxon>Alphaproteobacteria</taxon>
        <taxon>Rhodobacterales</taxon>
        <taxon>Paracoccaceae</taxon>
        <taxon>Planktomarina</taxon>
    </lineage>
</organism>
<dbReference type="GO" id="GO:0003824">
    <property type="term" value="F:catalytic activity"/>
    <property type="evidence" value="ECO:0007669"/>
    <property type="project" value="InterPro"/>
</dbReference>
<dbReference type="Gene3D" id="1.10.45.10">
    <property type="entry name" value="Vanillyl-alcohol Oxidase, Chain A, domain 4"/>
    <property type="match status" value="1"/>
</dbReference>
<dbReference type="GO" id="GO:0071949">
    <property type="term" value="F:FAD binding"/>
    <property type="evidence" value="ECO:0007669"/>
    <property type="project" value="InterPro"/>
</dbReference>
<gene>
    <name evidence="6" type="ORF">RCA23_c06400</name>
</gene>
<dbReference type="Gene3D" id="3.30.70.2740">
    <property type="match status" value="1"/>
</dbReference>
<dbReference type="Pfam" id="PF02913">
    <property type="entry name" value="FAD-oxidase_C"/>
    <property type="match status" value="1"/>
</dbReference>
<dbReference type="RefSeq" id="WP_044049099.1">
    <property type="nucleotide sequence ID" value="NZ_CP003984.1"/>
</dbReference>
<evidence type="ECO:0000256" key="2">
    <source>
        <dbReference type="ARBA" id="ARBA00008000"/>
    </source>
</evidence>
<evidence type="ECO:0000256" key="3">
    <source>
        <dbReference type="ARBA" id="ARBA00022630"/>
    </source>
</evidence>
<keyword evidence="3" id="KW-0285">Flavoprotein</keyword>
<evidence type="ECO:0000313" key="6">
    <source>
        <dbReference type="EMBL" id="AII86199.1"/>
    </source>
</evidence>
<evidence type="ECO:0000256" key="4">
    <source>
        <dbReference type="ARBA" id="ARBA00022827"/>
    </source>
</evidence>
<comment type="similarity">
    <text evidence="2">Belongs to the FAD-binding oxidoreductase/transferase type 4 family.</text>
</comment>
<sequence>MELLDQIRASIGDKYVVTGQDAQAWTRDWTDVYHWQPLAVTRPANTEEVQAIARACSAQNIAMVPVGGNTGLTGATKAQDAIMISLDRMNAIREIKPNAQVAIVESGAVLDSIHQAADAHDLVFPLIFGARGSAMIGGNLSTNAGGSNVLRYGNTRDLCLGLEVVLADGRVMNLMSELRKDNTGLNLKHMFIGAEGTLGIITAAVLRLYRKPLAYVTAMVGLRELEDALPLLIRLQNETGGGVEAFEFMPRRYIERHIERISGADEPFEGAHEVNILVEVASTRASDLQPDESGTPKLQAILETALMDMISNDKAQDAVIAQNEAQRRSMWARREAAAEITVGFPGAVDTDVAVPLEAVPSFLKQITARVQKIDPEGYEFYLSHLGDGNLHYTFYPSDRSGRLKEPITEAIEDVVLGLQGSFSAEHGIGLSKRNSMARRKDPVALEMMQAIKTALDPKNLMNPGKVYPEPDTR</sequence>
<keyword evidence="7" id="KW-1185">Reference proteome</keyword>
<dbReference type="PANTHER" id="PTHR43716:SF2">
    <property type="entry name" value="BLL6224 PROTEIN"/>
    <property type="match status" value="1"/>
</dbReference>
<dbReference type="InterPro" id="IPR016164">
    <property type="entry name" value="FAD-linked_Oxase-like_C"/>
</dbReference>
<proteinExistence type="inferred from homology"/>
<dbReference type="PANTHER" id="PTHR43716">
    <property type="entry name" value="D-2-HYDROXYGLUTARATE DEHYDROGENASE, MITOCHONDRIAL"/>
    <property type="match status" value="1"/>
</dbReference>
<dbReference type="Gene3D" id="3.30.465.10">
    <property type="match status" value="1"/>
</dbReference>
<dbReference type="Gene3D" id="3.30.70.2190">
    <property type="match status" value="1"/>
</dbReference>
<evidence type="ECO:0000313" key="7">
    <source>
        <dbReference type="Proteomes" id="UP000028680"/>
    </source>
</evidence>
<dbReference type="Pfam" id="PF01565">
    <property type="entry name" value="FAD_binding_4"/>
    <property type="match status" value="1"/>
</dbReference>
<dbReference type="InterPro" id="IPR016166">
    <property type="entry name" value="FAD-bd_PCMH"/>
</dbReference>
<comment type="cofactor">
    <cofactor evidence="1">
        <name>FAD</name>
        <dbReference type="ChEBI" id="CHEBI:57692"/>
    </cofactor>
</comment>
<dbReference type="AlphaFoldDB" id="A0AAN0VHM2"/>
<dbReference type="GO" id="GO:0022904">
    <property type="term" value="P:respiratory electron transport chain"/>
    <property type="evidence" value="ECO:0007669"/>
    <property type="project" value="TreeGrafter"/>
</dbReference>
<dbReference type="InterPro" id="IPR016171">
    <property type="entry name" value="Vanillyl_alc_oxidase_C-sub2"/>
</dbReference>
<dbReference type="InterPro" id="IPR036318">
    <property type="entry name" value="FAD-bd_PCMH-like_sf"/>
</dbReference>
<dbReference type="InterPro" id="IPR051264">
    <property type="entry name" value="FAD-oxidored/transferase_4"/>
</dbReference>
<dbReference type="KEGG" id="ptp:RCA23_c06400"/>
<dbReference type="InterPro" id="IPR016167">
    <property type="entry name" value="FAD-bd_PCMH_sub1"/>
</dbReference>
<dbReference type="EMBL" id="CP003984">
    <property type="protein sequence ID" value="AII86199.1"/>
    <property type="molecule type" value="Genomic_DNA"/>
</dbReference>
<keyword evidence="4" id="KW-0274">FAD</keyword>